<sequence length="31" mass="3251">MAGVSQRGITEPPPLPFSGQVAPSFDKPSDH</sequence>
<organism evidence="2">
    <name type="scientific">Methylobacterium bullatum</name>
    <dbReference type="NCBI Taxonomy" id="570505"/>
    <lineage>
        <taxon>Bacteria</taxon>
        <taxon>Pseudomonadati</taxon>
        <taxon>Pseudomonadota</taxon>
        <taxon>Alphaproteobacteria</taxon>
        <taxon>Hyphomicrobiales</taxon>
        <taxon>Methylobacteriaceae</taxon>
        <taxon>Methylobacterium</taxon>
    </lineage>
</organism>
<protein>
    <submittedName>
        <fullName evidence="2">Uncharacterized protein</fullName>
    </submittedName>
</protein>
<keyword evidence="2" id="KW-0614">Plasmid</keyword>
<reference evidence="2" key="1">
    <citation type="submission" date="2019-12" db="EMBL/GenBank/DDBJ databases">
        <authorList>
            <person name="Cremers G."/>
        </authorList>
    </citation>
    <scope>NUCLEOTIDE SEQUENCE</scope>
    <source>
        <strain evidence="2">Mbul2</strain>
        <plasmid evidence="2">1</plasmid>
    </source>
</reference>
<accession>A0A679JXU8</accession>
<dbReference type="EMBL" id="LR743510">
    <property type="protein sequence ID" value="CAA2137642.1"/>
    <property type="molecule type" value="Genomic_DNA"/>
</dbReference>
<proteinExistence type="predicted"/>
<name>A0A679JXU8_9HYPH</name>
<evidence type="ECO:0000313" key="2">
    <source>
        <dbReference type="EMBL" id="CAA2137642.1"/>
    </source>
</evidence>
<gene>
    <name evidence="2" type="ORF">MBLL_00757</name>
</gene>
<evidence type="ECO:0000256" key="1">
    <source>
        <dbReference type="SAM" id="MobiDB-lite"/>
    </source>
</evidence>
<geneLocation type="plasmid" evidence="2">
    <name>1</name>
</geneLocation>
<dbReference type="AlphaFoldDB" id="A0A679JXU8"/>
<feature type="region of interest" description="Disordered" evidence="1">
    <location>
        <begin position="1"/>
        <end position="31"/>
    </location>
</feature>